<evidence type="ECO:0000313" key="12">
    <source>
        <dbReference type="Proteomes" id="UP000251584"/>
    </source>
</evidence>
<evidence type="ECO:0000256" key="5">
    <source>
        <dbReference type="ARBA" id="ARBA00022475"/>
    </source>
</evidence>
<dbReference type="GO" id="GO:0006935">
    <property type="term" value="P:chemotaxis"/>
    <property type="evidence" value="ECO:0007669"/>
    <property type="project" value="UniProtKB-KW"/>
</dbReference>
<keyword evidence="11" id="KW-0966">Cell projection</keyword>
<evidence type="ECO:0000256" key="4">
    <source>
        <dbReference type="ARBA" id="ARBA00022448"/>
    </source>
</evidence>
<keyword evidence="8" id="KW-0653">Protein transport</keyword>
<keyword evidence="7" id="KW-1005">Bacterial flagellum biogenesis</keyword>
<keyword evidence="5" id="KW-1003">Cell membrane</keyword>
<dbReference type="InterPro" id="IPR053716">
    <property type="entry name" value="Flag_assembly_chemotaxis_eff"/>
</dbReference>
<gene>
    <name evidence="11" type="primary">lfiJ</name>
    <name evidence="11" type="ORF">NCTC10786_01088</name>
</gene>
<dbReference type="Proteomes" id="UP000251584">
    <property type="component" value="Unassembled WGS sequence"/>
</dbReference>
<reference evidence="11 12" key="1">
    <citation type="submission" date="2018-06" db="EMBL/GenBank/DDBJ databases">
        <authorList>
            <consortium name="Pathogen Informatics"/>
            <person name="Doyle S."/>
        </authorList>
    </citation>
    <scope>NUCLEOTIDE SEQUENCE [LARGE SCALE GENOMIC DNA]</scope>
    <source>
        <strain evidence="11 12">NCTC10786</strain>
    </source>
</reference>
<protein>
    <recommendedName>
        <fullName evidence="3">Flagellar FliJ protein</fullName>
    </recommendedName>
</protein>
<dbReference type="AlphaFoldDB" id="A0A2X2UYZ5"/>
<sequence length="150" mass="16878">MSKLISTLEQLHLLRTRAVEDLSTKLASQNQLCQRFEKNIDTLTSLAAGLVSQSANSAAMMINQSKYKHNIQRIIDWQKQEQALARLEAQKIQGNLLAEAKREKSIELVLDAKRADRQAEINRREQKNDRFTLCPVLAASTTSDSSTIAL</sequence>
<comment type="subcellular location">
    <subcellularLocation>
        <location evidence="1">Cell membrane</location>
        <topology evidence="1">Peripheral membrane protein</topology>
        <orientation evidence="1">Cytoplasmic side</orientation>
    </subcellularLocation>
</comment>
<keyword evidence="10" id="KW-1006">Bacterial flagellum protein export</keyword>
<evidence type="ECO:0000256" key="6">
    <source>
        <dbReference type="ARBA" id="ARBA00022500"/>
    </source>
</evidence>
<dbReference type="GO" id="GO:0071973">
    <property type="term" value="P:bacterial-type flagellum-dependent cell motility"/>
    <property type="evidence" value="ECO:0007669"/>
    <property type="project" value="InterPro"/>
</dbReference>
<dbReference type="InterPro" id="IPR012823">
    <property type="entry name" value="Flagell_FliJ"/>
</dbReference>
<keyword evidence="6" id="KW-0145">Chemotaxis</keyword>
<dbReference type="Gene3D" id="1.10.287.1700">
    <property type="match status" value="1"/>
</dbReference>
<dbReference type="GO" id="GO:0015031">
    <property type="term" value="P:protein transport"/>
    <property type="evidence" value="ECO:0007669"/>
    <property type="project" value="UniProtKB-KW"/>
</dbReference>
<comment type="similarity">
    <text evidence="2">Belongs to the FliJ family.</text>
</comment>
<organism evidence="11 12">
    <name type="scientific">Citrobacter koseri</name>
    <name type="common">Citrobacter diversus</name>
    <dbReference type="NCBI Taxonomy" id="545"/>
    <lineage>
        <taxon>Bacteria</taxon>
        <taxon>Pseudomonadati</taxon>
        <taxon>Pseudomonadota</taxon>
        <taxon>Gammaproteobacteria</taxon>
        <taxon>Enterobacterales</taxon>
        <taxon>Enterobacteriaceae</taxon>
        <taxon>Citrobacter</taxon>
    </lineage>
</organism>
<accession>A0A2X2UYZ5</accession>
<keyword evidence="11" id="KW-0969">Cilium</keyword>
<dbReference type="EMBL" id="UAVY01000001">
    <property type="protein sequence ID" value="SQB21866.1"/>
    <property type="molecule type" value="Genomic_DNA"/>
</dbReference>
<evidence type="ECO:0000256" key="2">
    <source>
        <dbReference type="ARBA" id="ARBA00010004"/>
    </source>
</evidence>
<evidence type="ECO:0000313" key="11">
    <source>
        <dbReference type="EMBL" id="SQB21866.1"/>
    </source>
</evidence>
<evidence type="ECO:0000256" key="3">
    <source>
        <dbReference type="ARBA" id="ARBA00020392"/>
    </source>
</evidence>
<proteinExistence type="inferred from homology"/>
<keyword evidence="11" id="KW-0282">Flagellum</keyword>
<evidence type="ECO:0000256" key="1">
    <source>
        <dbReference type="ARBA" id="ARBA00004413"/>
    </source>
</evidence>
<keyword evidence="4" id="KW-0813">Transport</keyword>
<keyword evidence="9" id="KW-0472">Membrane</keyword>
<evidence type="ECO:0000256" key="10">
    <source>
        <dbReference type="ARBA" id="ARBA00023225"/>
    </source>
</evidence>
<evidence type="ECO:0000256" key="9">
    <source>
        <dbReference type="ARBA" id="ARBA00023136"/>
    </source>
</evidence>
<evidence type="ECO:0000256" key="8">
    <source>
        <dbReference type="ARBA" id="ARBA00022927"/>
    </source>
</evidence>
<dbReference type="Pfam" id="PF02050">
    <property type="entry name" value="FliJ"/>
    <property type="match status" value="1"/>
</dbReference>
<dbReference type="GO" id="GO:0005886">
    <property type="term" value="C:plasma membrane"/>
    <property type="evidence" value="ECO:0007669"/>
    <property type="project" value="UniProtKB-SubCell"/>
</dbReference>
<name>A0A2X2UYZ5_CITKO</name>
<dbReference type="GO" id="GO:0044781">
    <property type="term" value="P:bacterial-type flagellum organization"/>
    <property type="evidence" value="ECO:0007669"/>
    <property type="project" value="UniProtKB-KW"/>
</dbReference>
<evidence type="ECO:0000256" key="7">
    <source>
        <dbReference type="ARBA" id="ARBA00022795"/>
    </source>
</evidence>
<dbReference type="GO" id="GO:0009288">
    <property type="term" value="C:bacterial-type flagellum"/>
    <property type="evidence" value="ECO:0007669"/>
    <property type="project" value="InterPro"/>
</dbReference>